<evidence type="ECO:0000256" key="2">
    <source>
        <dbReference type="ARBA" id="ARBA00022692"/>
    </source>
</evidence>
<evidence type="ECO:0000256" key="5">
    <source>
        <dbReference type="ARBA" id="ARBA00023136"/>
    </source>
</evidence>
<dbReference type="InterPro" id="IPR000276">
    <property type="entry name" value="GPCR_Rhodpsn"/>
</dbReference>
<dbReference type="PANTHER" id="PTHR24235">
    <property type="entry name" value="NEUROPEPTIDE Y RECEPTOR"/>
    <property type="match status" value="1"/>
</dbReference>
<accession>A0A564Z7Y3</accession>
<dbReference type="PROSITE" id="PS00237">
    <property type="entry name" value="G_PROTEIN_RECEP_F1_1"/>
    <property type="match status" value="1"/>
</dbReference>
<evidence type="ECO:0000256" key="7">
    <source>
        <dbReference type="ARBA" id="ARBA00023224"/>
    </source>
</evidence>
<evidence type="ECO:0000256" key="1">
    <source>
        <dbReference type="ARBA" id="ARBA00004141"/>
    </source>
</evidence>
<feature type="transmembrane region" description="Helical" evidence="10">
    <location>
        <begin position="262"/>
        <end position="284"/>
    </location>
</feature>
<dbReference type="SUPFAM" id="SSF81321">
    <property type="entry name" value="Family A G protein-coupled receptor-like"/>
    <property type="match status" value="1"/>
</dbReference>
<keyword evidence="3 10" id="KW-1133">Transmembrane helix</keyword>
<dbReference type="EMBL" id="CABIJS010000694">
    <property type="protein sequence ID" value="VUZ55542.1"/>
    <property type="molecule type" value="Genomic_DNA"/>
</dbReference>
<feature type="transmembrane region" description="Helical" evidence="10">
    <location>
        <begin position="163"/>
        <end position="182"/>
    </location>
</feature>
<dbReference type="Pfam" id="PF00001">
    <property type="entry name" value="7tm_1"/>
    <property type="match status" value="1"/>
</dbReference>
<dbReference type="PANTHER" id="PTHR24235:SF29">
    <property type="entry name" value="GH23382P"/>
    <property type="match status" value="1"/>
</dbReference>
<feature type="region of interest" description="Disordered" evidence="9">
    <location>
        <begin position="475"/>
        <end position="519"/>
    </location>
</feature>
<dbReference type="Proteomes" id="UP000321570">
    <property type="component" value="Unassembled WGS sequence"/>
</dbReference>
<evidence type="ECO:0000256" key="4">
    <source>
        <dbReference type="ARBA" id="ARBA00023040"/>
    </source>
</evidence>
<evidence type="ECO:0000256" key="8">
    <source>
        <dbReference type="RuleBase" id="RU000688"/>
    </source>
</evidence>
<dbReference type="AlphaFoldDB" id="A0A564Z7Y3"/>
<feature type="transmembrane region" description="Helical" evidence="10">
    <location>
        <begin position="41"/>
        <end position="72"/>
    </location>
</feature>
<dbReference type="GO" id="GO:0016020">
    <property type="term" value="C:membrane"/>
    <property type="evidence" value="ECO:0007669"/>
    <property type="project" value="UniProtKB-SubCell"/>
</dbReference>
<dbReference type="Gene3D" id="1.20.1070.10">
    <property type="entry name" value="Rhodopsin 7-helix transmembrane proteins"/>
    <property type="match status" value="1"/>
</dbReference>
<feature type="transmembrane region" description="Helical" evidence="10">
    <location>
        <begin position="121"/>
        <end position="142"/>
    </location>
</feature>
<comment type="subcellular location">
    <subcellularLocation>
        <location evidence="1">Membrane</location>
        <topology evidence="1">Multi-pass membrane protein</topology>
    </subcellularLocation>
</comment>
<dbReference type="GO" id="GO:0004930">
    <property type="term" value="F:G protein-coupled receptor activity"/>
    <property type="evidence" value="ECO:0007669"/>
    <property type="project" value="UniProtKB-KW"/>
</dbReference>
<evidence type="ECO:0000313" key="13">
    <source>
        <dbReference type="Proteomes" id="UP000321570"/>
    </source>
</evidence>
<gene>
    <name evidence="12" type="ORF">WMSIL1_LOCUS13353</name>
</gene>
<dbReference type="InterPro" id="IPR017452">
    <property type="entry name" value="GPCR_Rhodpsn_7TM"/>
</dbReference>
<feature type="transmembrane region" description="Helical" evidence="10">
    <location>
        <begin position="84"/>
        <end position="101"/>
    </location>
</feature>
<dbReference type="CDD" id="cd15203">
    <property type="entry name" value="7tmA_NPYR-like"/>
    <property type="match status" value="1"/>
</dbReference>
<evidence type="ECO:0000259" key="11">
    <source>
        <dbReference type="PROSITE" id="PS50262"/>
    </source>
</evidence>
<organism evidence="12 13">
    <name type="scientific">Hymenolepis diminuta</name>
    <name type="common">Rat tapeworm</name>
    <dbReference type="NCBI Taxonomy" id="6216"/>
    <lineage>
        <taxon>Eukaryota</taxon>
        <taxon>Metazoa</taxon>
        <taxon>Spiralia</taxon>
        <taxon>Lophotrochozoa</taxon>
        <taxon>Platyhelminthes</taxon>
        <taxon>Cestoda</taxon>
        <taxon>Eucestoda</taxon>
        <taxon>Cyclophyllidea</taxon>
        <taxon>Hymenolepididae</taxon>
        <taxon>Hymenolepis</taxon>
    </lineage>
</organism>
<evidence type="ECO:0000313" key="12">
    <source>
        <dbReference type="EMBL" id="VUZ55542.1"/>
    </source>
</evidence>
<protein>
    <recommendedName>
        <fullName evidence="11">G-protein coupled receptors family 1 profile domain-containing protein</fullName>
    </recommendedName>
</protein>
<evidence type="ECO:0000256" key="3">
    <source>
        <dbReference type="ARBA" id="ARBA00022989"/>
    </source>
</evidence>
<sequence length="882" mass="100386">MKDIPHYLPQILPNLQNGSVITHEILYSIYGNSYFSSHRIAWVRIILIVLYTLFAIIGVTTNAAVVFFLLIWHPKSLRNITNRFVLALAISDIIMSGFNMPMQAYYEMEEHVYFSDIACRLIFSTFGLPMHISCLVILVIGIDRYRIIVYPLRRRMPRSAASLILFGICLISVISVIPIAVFNKSMQPEFDNIQKTPMNHHYCVEDWPSEKIRLSYSVFTFTVQFFLPLLLTAILYTRIYFRLHERRFRKRDLERKKRTNKILIAIVICFFICWTPWNVFSIILEVHAYRNPQRPFTRFPFDVNDGRNTGKMMDLQYLLSPQLRQLLFYHGGRNNSKRIPRSFPGQYNISEFVPQSDILLGGHAKLIDLILKLLSMCSGCLNPCLYGCMTDTMRLLMKRITARFQRMRHHSLSRLRGSFRGFPEIFTSDRSPAKTKPLRKYRKTTFGKVLYNVHCCGFQFIVRTGFHQHKEQAKNMFNGKRKSESSEPKTTTSSKRTRRLQTNDKTPPYPSGDQEPLAGDQKFVDCQGTQNSMCIQQLNHNLQHLDPGSITFLHRESGTLSIIESSTKRTSLLPSSFSDKTPRSSFLVDGSKPPDGAAPIIRNELPFLRVPKIAPVVTICEPHSSGEYGPHVADNSTPQNSLINRHQKLVNIEVYSPPPCMNSPPGDSFRRRSSSKGAPKAGRMLTPLEEVSTGGNLGESITPQQEDQIMPEISLTVPVANTSSESADMKRDHFKRSVSISCDNETSRVPSSVKKRRSFQLSRQSTYEVLRVKKSPTLSLKSKASLTLPKEGSTESESVVSDDFAHFHKMVLQDERLKANLAPKKPRKSQSSVTAPGTTAVKFQLRRPSLYSVRSNRAGTSTKSITSMSKAKVSVNNERVFT</sequence>
<evidence type="ECO:0000256" key="9">
    <source>
        <dbReference type="SAM" id="MobiDB-lite"/>
    </source>
</evidence>
<keyword evidence="7 8" id="KW-0807">Transducer</keyword>
<comment type="similarity">
    <text evidence="8">Belongs to the G-protein coupled receptor 1 family.</text>
</comment>
<feature type="transmembrane region" description="Helical" evidence="10">
    <location>
        <begin position="216"/>
        <end position="241"/>
    </location>
</feature>
<keyword evidence="5 10" id="KW-0472">Membrane</keyword>
<evidence type="ECO:0000256" key="10">
    <source>
        <dbReference type="SAM" id="Phobius"/>
    </source>
</evidence>
<proteinExistence type="inferred from homology"/>
<feature type="region of interest" description="Disordered" evidence="9">
    <location>
        <begin position="655"/>
        <end position="682"/>
    </location>
</feature>
<keyword evidence="2 8" id="KW-0812">Transmembrane</keyword>
<name>A0A564Z7Y3_HYMDI</name>
<keyword evidence="6 8" id="KW-0675">Receptor</keyword>
<feature type="domain" description="G-protein coupled receptors family 1 profile" evidence="11">
    <location>
        <begin position="63"/>
        <end position="386"/>
    </location>
</feature>
<keyword evidence="13" id="KW-1185">Reference proteome</keyword>
<keyword evidence="4 8" id="KW-0297">G-protein coupled receptor</keyword>
<evidence type="ECO:0000256" key="6">
    <source>
        <dbReference type="ARBA" id="ARBA00023170"/>
    </source>
</evidence>
<dbReference type="PROSITE" id="PS50262">
    <property type="entry name" value="G_PROTEIN_RECEP_F1_2"/>
    <property type="match status" value="1"/>
</dbReference>
<reference evidence="12 13" key="1">
    <citation type="submission" date="2019-07" db="EMBL/GenBank/DDBJ databases">
        <authorList>
            <person name="Jastrzebski P J."/>
            <person name="Paukszto L."/>
            <person name="Jastrzebski P J."/>
        </authorList>
    </citation>
    <scope>NUCLEOTIDE SEQUENCE [LARGE SCALE GENOMIC DNA]</scope>
    <source>
        <strain evidence="12 13">WMS-il1</strain>
    </source>
</reference>
<dbReference type="PRINTS" id="PR00237">
    <property type="entry name" value="GPCRRHODOPSN"/>
</dbReference>